<evidence type="ECO:0000313" key="1">
    <source>
        <dbReference type="EMBL" id="VTR51378.1"/>
    </source>
</evidence>
<reference evidence="1" key="1">
    <citation type="submission" date="2019-05" db="EMBL/GenBank/DDBJ databases">
        <authorList>
            <consortium name="Pathogen Informatics"/>
        </authorList>
    </citation>
    <scope>NUCLEOTIDE SEQUENCE [LARGE SCALE GENOMIC DNA]</scope>
    <source>
        <strain evidence="1">NCTC12965</strain>
    </source>
</reference>
<dbReference type="Gene3D" id="3.50.50.60">
    <property type="entry name" value="FAD/NAD(P)-binding domain"/>
    <property type="match status" value="1"/>
</dbReference>
<dbReference type="GO" id="GO:0016491">
    <property type="term" value="F:oxidoreductase activity"/>
    <property type="evidence" value="ECO:0007669"/>
    <property type="project" value="UniProtKB-KW"/>
</dbReference>
<dbReference type="EMBL" id="CABEEZ010000123">
    <property type="protein sequence ID" value="VTR51378.1"/>
    <property type="molecule type" value="Genomic_DNA"/>
</dbReference>
<keyword evidence="1" id="KW-0560">Oxidoreductase</keyword>
<name>A0A4V6KTL6_SERFO</name>
<proteinExistence type="predicted"/>
<gene>
    <name evidence="1" type="primary">norW_3</name>
    <name evidence="1" type="ORF">NCTC12965_06159</name>
</gene>
<dbReference type="InterPro" id="IPR036188">
    <property type="entry name" value="FAD/NAD-bd_sf"/>
</dbReference>
<sequence length="84" mass="9253">MAPDCARQLVKSLRKQDANVPISLIAADSCDEYNKPELSHVVSQNQSADALTRQTAGSFAEQYRVTLHPNIRITAVDTQQKNGK</sequence>
<protein>
    <submittedName>
        <fullName evidence="1">Nitric oxide reductase FlRd-NAD(+) reductase</fullName>
        <ecNumber evidence="1">1.18.1.-</ecNumber>
    </submittedName>
</protein>
<dbReference type="EC" id="1.18.1.-" evidence="1"/>
<accession>A0A4V6KTL6</accession>
<organism evidence="1">
    <name type="scientific">Serratia fonticola</name>
    <dbReference type="NCBI Taxonomy" id="47917"/>
    <lineage>
        <taxon>Bacteria</taxon>
        <taxon>Pseudomonadati</taxon>
        <taxon>Pseudomonadota</taxon>
        <taxon>Gammaproteobacteria</taxon>
        <taxon>Enterobacterales</taxon>
        <taxon>Yersiniaceae</taxon>
        <taxon>Serratia</taxon>
    </lineage>
</organism>
<dbReference type="AlphaFoldDB" id="A0A4V6KTL6"/>